<comment type="similarity">
    <text evidence="1">Belongs to the isochorismatase family.</text>
</comment>
<dbReference type="InterPro" id="IPR050272">
    <property type="entry name" value="Isochorismatase-like_hydrls"/>
</dbReference>
<evidence type="ECO:0000313" key="4">
    <source>
        <dbReference type="EMBL" id="OMF57102.1"/>
    </source>
</evidence>
<dbReference type="Gene3D" id="3.40.50.850">
    <property type="entry name" value="Isochorismatase-like"/>
    <property type="match status" value="1"/>
</dbReference>
<dbReference type="Proteomes" id="UP000187172">
    <property type="component" value="Unassembled WGS sequence"/>
</dbReference>
<evidence type="ECO:0000313" key="5">
    <source>
        <dbReference type="Proteomes" id="UP000187172"/>
    </source>
</evidence>
<reference evidence="4 5" key="1">
    <citation type="submission" date="2016-11" db="EMBL/GenBank/DDBJ databases">
        <title>Paenibacillus species isolates.</title>
        <authorList>
            <person name="Beno S.M."/>
        </authorList>
    </citation>
    <scope>NUCLEOTIDE SEQUENCE [LARGE SCALE GENOMIC DNA]</scope>
    <source>
        <strain evidence="4 5">FSL R5-0378</strain>
    </source>
</reference>
<dbReference type="CDD" id="cd01014">
    <property type="entry name" value="nicotinamidase_related"/>
    <property type="match status" value="1"/>
</dbReference>
<evidence type="ECO:0000256" key="1">
    <source>
        <dbReference type="ARBA" id="ARBA00006336"/>
    </source>
</evidence>
<dbReference type="InterPro" id="IPR036380">
    <property type="entry name" value="Isochorismatase-like_sf"/>
</dbReference>
<dbReference type="Pfam" id="PF00857">
    <property type="entry name" value="Isochorismatase"/>
    <property type="match status" value="1"/>
</dbReference>
<dbReference type="AlphaFoldDB" id="A0A1R1EZA2"/>
<dbReference type="SUPFAM" id="SSF52499">
    <property type="entry name" value="Isochorismatase-like hydrolases"/>
    <property type="match status" value="1"/>
</dbReference>
<dbReference type="EMBL" id="MRTP01000001">
    <property type="protein sequence ID" value="OMF57102.1"/>
    <property type="molecule type" value="Genomic_DNA"/>
</dbReference>
<organism evidence="4 5">
    <name type="scientific">Paenibacillus rhizosphaerae</name>
    <dbReference type="NCBI Taxonomy" id="297318"/>
    <lineage>
        <taxon>Bacteria</taxon>
        <taxon>Bacillati</taxon>
        <taxon>Bacillota</taxon>
        <taxon>Bacilli</taxon>
        <taxon>Bacillales</taxon>
        <taxon>Paenibacillaceae</taxon>
        <taxon>Paenibacillus</taxon>
    </lineage>
</organism>
<comment type="caution">
    <text evidence="4">The sequence shown here is derived from an EMBL/GenBank/DDBJ whole genome shotgun (WGS) entry which is preliminary data.</text>
</comment>
<keyword evidence="2 4" id="KW-0378">Hydrolase</keyword>
<dbReference type="InterPro" id="IPR000868">
    <property type="entry name" value="Isochorismatase-like_dom"/>
</dbReference>
<keyword evidence="5" id="KW-1185">Reference proteome</keyword>
<sequence>MNTAFIMVDIQKDYFKGGRNELFRAEEALTHAQEALTLFRGKKLPIVHIQCILLDDNATFFLPGTEGIQPHEGILPEPGEKVIIKHTPDSFFQTELQQHLESLNVTRLVICGMMSHICIDSTVRTANRLGYEVLVLDDACTTRDLLWDGTVIPAQTVHHTFMASLDGTFAQVIPTSSLYERI</sequence>
<dbReference type="GO" id="GO:0016787">
    <property type="term" value="F:hydrolase activity"/>
    <property type="evidence" value="ECO:0007669"/>
    <property type="project" value="UniProtKB-KW"/>
</dbReference>
<evidence type="ECO:0000259" key="3">
    <source>
        <dbReference type="Pfam" id="PF00857"/>
    </source>
</evidence>
<name>A0A1R1EZA2_9BACL</name>
<evidence type="ECO:0000256" key="2">
    <source>
        <dbReference type="ARBA" id="ARBA00022801"/>
    </source>
</evidence>
<dbReference type="STRING" id="297318.BK138_00255"/>
<protein>
    <submittedName>
        <fullName evidence="4">Cysteine hydrolase</fullName>
    </submittedName>
</protein>
<dbReference type="PANTHER" id="PTHR43540:SF1">
    <property type="entry name" value="ISOCHORISMATASE HYDROLASE"/>
    <property type="match status" value="1"/>
</dbReference>
<gene>
    <name evidence="4" type="ORF">BK138_00255</name>
</gene>
<feature type="domain" description="Isochorismatase-like" evidence="3">
    <location>
        <begin position="3"/>
        <end position="174"/>
    </location>
</feature>
<dbReference type="RefSeq" id="WP_076164475.1">
    <property type="nucleotide sequence ID" value="NZ_MRTP01000001.1"/>
</dbReference>
<proteinExistence type="inferred from homology"/>
<accession>A0A1R1EZA2</accession>
<dbReference type="PANTHER" id="PTHR43540">
    <property type="entry name" value="PEROXYUREIDOACRYLATE/UREIDOACRYLATE AMIDOHYDROLASE-RELATED"/>
    <property type="match status" value="1"/>
</dbReference>